<reference evidence="9" key="1">
    <citation type="submission" date="2003-08" db="EMBL/GenBank/DDBJ databases">
        <authorList>
            <person name="Birren B."/>
            <person name="Nusbaum C."/>
            <person name="Abebe A."/>
            <person name="Abouelleil A."/>
            <person name="Adekoya E."/>
            <person name="Ait-zahra M."/>
            <person name="Allen N."/>
            <person name="Allen T."/>
            <person name="An P."/>
            <person name="Anderson M."/>
            <person name="Anderson S."/>
            <person name="Arachchi H."/>
            <person name="Armbruster J."/>
            <person name="Bachantsang P."/>
            <person name="Baldwin J."/>
            <person name="Barry A."/>
            <person name="Bayul T."/>
            <person name="Blitshsteyn B."/>
            <person name="Bloom T."/>
            <person name="Blye J."/>
            <person name="Boguslavskiy L."/>
            <person name="Borowsky M."/>
            <person name="Boukhgalter B."/>
            <person name="Brunache A."/>
            <person name="Butler J."/>
            <person name="Calixte N."/>
            <person name="Calvo S."/>
            <person name="Camarata J."/>
            <person name="Campo K."/>
            <person name="Chang J."/>
            <person name="Cheshatsang Y."/>
            <person name="Citroen M."/>
            <person name="Collymore A."/>
            <person name="Considine T."/>
            <person name="Cook A."/>
            <person name="Cooke P."/>
            <person name="Corum B."/>
            <person name="Cuomo C."/>
            <person name="David R."/>
            <person name="Dawoe T."/>
            <person name="Degray S."/>
            <person name="Dodge S."/>
            <person name="Dooley K."/>
            <person name="Dorje P."/>
            <person name="Dorjee K."/>
            <person name="Dorris L."/>
            <person name="Duffey N."/>
            <person name="Dupes A."/>
            <person name="Elkins T."/>
            <person name="Engels R."/>
            <person name="Erickson J."/>
            <person name="Farina A."/>
            <person name="Faro S."/>
            <person name="Ferreira P."/>
            <person name="Fischer H."/>
            <person name="Fitzgerald M."/>
            <person name="Foley K."/>
            <person name="Gage D."/>
            <person name="Galagan J."/>
            <person name="Gearin G."/>
            <person name="Gnerre S."/>
            <person name="Gnirke A."/>
            <person name="Goyette A."/>
            <person name="Graham J."/>
            <person name="Grandbois E."/>
            <person name="Gyaltsen K."/>
            <person name="Hafez N."/>
            <person name="Hagopian D."/>
            <person name="Hagos B."/>
            <person name="Hall J."/>
            <person name="Hatcher B."/>
            <person name="Heller A."/>
            <person name="Higgins H."/>
            <person name="Honan T."/>
            <person name="Horn A."/>
            <person name="Houde N."/>
            <person name="Hughes L."/>
            <person name="Hulme W."/>
            <person name="Husby E."/>
            <person name="Iliev I."/>
            <person name="Jaffe D."/>
            <person name="Jones C."/>
            <person name="Kamal M."/>
            <person name="Kamat A."/>
            <person name="Kamvysselis M."/>
            <person name="Karlsson E."/>
            <person name="Kells C."/>
            <person name="Kieu A."/>
            <person name="Kisner P."/>
            <person name="Kodira C."/>
            <person name="Kulbokas E."/>
            <person name="Labutti K."/>
            <person name="Lama D."/>
            <person name="Landers T."/>
            <person name="Leger J."/>
            <person name="Levine S."/>
            <person name="Lewis D."/>
            <person name="Lewis T."/>
            <person name="Lindblad-toh K."/>
            <person name="Liu X."/>
            <person name="Lokyitsang T."/>
            <person name="Lokyitsang Y."/>
            <person name="Lucien O."/>
            <person name="Lui A."/>
            <person name="Ma L.J."/>
            <person name="Mabbitt R."/>
            <person name="Macdonald J."/>
            <person name="Maclean C."/>
            <person name="Major J."/>
            <person name="Manning J."/>
            <person name="Marabella R."/>
            <person name="Maru K."/>
            <person name="Matthews C."/>
            <person name="Mauceli E."/>
            <person name="Mccarthy M."/>
            <person name="Mcdonough S."/>
            <person name="Mcghee T."/>
            <person name="Meldrim J."/>
            <person name="Meneus L."/>
            <person name="Mesirov J."/>
            <person name="Mihalev A."/>
            <person name="Mihova T."/>
            <person name="Mikkelsen T."/>
            <person name="Mlenga V."/>
            <person name="Moru K."/>
            <person name="Mozes J."/>
            <person name="Mulrain L."/>
            <person name="Munson G."/>
            <person name="Naylor J."/>
            <person name="Newes C."/>
            <person name="Nguyen C."/>
            <person name="Nguyen N."/>
            <person name="Nguyen T."/>
            <person name="Nicol R."/>
            <person name="Nielsen C."/>
            <person name="Nizzari M."/>
            <person name="Norbu C."/>
            <person name="Norbu N."/>
            <person name="O'donnell P."/>
            <person name="Okoawo O."/>
            <person name="O'leary S."/>
            <person name="Omotosho B."/>
            <person name="O'neill K."/>
            <person name="Osman S."/>
            <person name="Parker S."/>
            <person name="Perrin D."/>
            <person name="Phunkhang P."/>
            <person name="Piqani B."/>
            <person name="Purcell S."/>
            <person name="Rachupka T."/>
            <person name="Ramasamy U."/>
            <person name="Rameau R."/>
            <person name="Ray V."/>
            <person name="Raymond C."/>
            <person name="Retta R."/>
            <person name="Richardson S."/>
            <person name="Rise C."/>
            <person name="Rodriguez J."/>
            <person name="Rogers J."/>
            <person name="Rogov P."/>
            <person name="Rutman M."/>
            <person name="Schupbach R."/>
            <person name="Seaman C."/>
            <person name="Settipalli S."/>
            <person name="Sharpe T."/>
            <person name="Sheridan J."/>
            <person name="Sherpa N."/>
            <person name="Shi J."/>
            <person name="Smirnov S."/>
            <person name="Smith C."/>
            <person name="Sougnez C."/>
            <person name="Spencer B."/>
            <person name="Stalker J."/>
            <person name="Stange-thomann N."/>
            <person name="Stavropoulos S."/>
            <person name="Stetson K."/>
            <person name="Stone C."/>
            <person name="Stone S."/>
            <person name="Stubbs M."/>
            <person name="Talamas J."/>
            <person name="Tchuinga P."/>
            <person name="Tenzing P."/>
            <person name="Tesfaye S."/>
            <person name="Theodore J."/>
            <person name="Thoulutsang Y."/>
            <person name="Topham K."/>
            <person name="Towey S."/>
            <person name="Tsamla T."/>
            <person name="Tsomo N."/>
            <person name="Vallee D."/>
            <person name="Vassiliev H."/>
            <person name="Venkataraman V."/>
            <person name="Vinson J."/>
            <person name="Vo A."/>
            <person name="Wade C."/>
            <person name="Wang S."/>
            <person name="Wangchuk T."/>
            <person name="Wangdi T."/>
            <person name="Whittaker C."/>
            <person name="Wilkinson J."/>
            <person name="Wu Y."/>
            <person name="Wyman D."/>
            <person name="Yadav S."/>
            <person name="Yang S."/>
            <person name="Yang X."/>
            <person name="Yeager S."/>
            <person name="Yee E."/>
            <person name="Young G."/>
            <person name="Zainoun J."/>
            <person name="Zembeck L."/>
            <person name="Zimmer A."/>
            <person name="Zody M."/>
            <person name="Lander E."/>
        </authorList>
    </citation>
    <scope>NUCLEOTIDE SEQUENCE [LARGE SCALE GENOMIC DNA]</scope>
</reference>
<evidence type="ECO:0000256" key="1">
    <source>
        <dbReference type="ARBA" id="ARBA00004604"/>
    </source>
</evidence>
<proteinExistence type="predicted"/>
<reference evidence="8" key="3">
    <citation type="submission" date="2025-09" db="UniProtKB">
        <authorList>
            <consortium name="Ensembl"/>
        </authorList>
    </citation>
    <scope>IDENTIFICATION</scope>
</reference>
<protein>
    <submittedName>
        <fullName evidence="8">Uncharacterized protein</fullName>
    </submittedName>
</protein>
<name>H2YPX3_CIOSA</name>
<evidence type="ECO:0000256" key="4">
    <source>
        <dbReference type="ARBA" id="ARBA00022574"/>
    </source>
</evidence>
<dbReference type="GO" id="GO:2000234">
    <property type="term" value="P:positive regulation of rRNA processing"/>
    <property type="evidence" value="ECO:0007669"/>
    <property type="project" value="TreeGrafter"/>
</dbReference>
<sequence length="200" mass="21855">MVLFDTSSTVHVFRPSEKLPMFSKKLGVKVVGATFVPGSPELIGWSQKSQLYMISNKMTVHKLCPKDKADIVPTRVLPVATATLKTPIASLLARKKEAVDDITMHSVSLRNRTLQEAVDGILNTPSHVLPPIHSFHRQFIAALLLDGEPMQQNPGAGVTEMEVVEEASSKVSTKPVVTGSNQLIPVDDFTWLAESFAKLN</sequence>
<dbReference type="GO" id="GO:0006364">
    <property type="term" value="P:rRNA processing"/>
    <property type="evidence" value="ECO:0007669"/>
    <property type="project" value="UniProtKB-KW"/>
</dbReference>
<evidence type="ECO:0000256" key="7">
    <source>
        <dbReference type="ARBA" id="ARBA00023242"/>
    </source>
</evidence>
<dbReference type="GO" id="GO:0003723">
    <property type="term" value="F:RNA binding"/>
    <property type="evidence" value="ECO:0007669"/>
    <property type="project" value="InterPro"/>
</dbReference>
<evidence type="ECO:0000256" key="5">
    <source>
        <dbReference type="ARBA" id="ARBA00022737"/>
    </source>
</evidence>
<dbReference type="PANTHER" id="PTHR44215:SF1">
    <property type="entry name" value="WD REPEAT-CONTAINING PROTEIN 75"/>
    <property type="match status" value="1"/>
</dbReference>
<keyword evidence="3" id="KW-0698">rRNA processing</keyword>
<organism evidence="8 9">
    <name type="scientific">Ciona savignyi</name>
    <name type="common">Pacific transparent sea squirt</name>
    <dbReference type="NCBI Taxonomy" id="51511"/>
    <lineage>
        <taxon>Eukaryota</taxon>
        <taxon>Metazoa</taxon>
        <taxon>Chordata</taxon>
        <taxon>Tunicata</taxon>
        <taxon>Ascidiacea</taxon>
        <taxon>Phlebobranchia</taxon>
        <taxon>Cionidae</taxon>
        <taxon>Ciona</taxon>
    </lineage>
</organism>
<dbReference type="Ensembl" id="ENSCSAVT00000007478.1">
    <property type="protein sequence ID" value="ENSCSAVP00000007381.1"/>
    <property type="gene ID" value="ENSCSAVG00000004406.1"/>
</dbReference>
<dbReference type="InterPro" id="IPR053826">
    <property type="entry name" value="WDR75"/>
</dbReference>
<dbReference type="GO" id="GO:0045943">
    <property type="term" value="P:positive regulation of transcription by RNA polymerase I"/>
    <property type="evidence" value="ECO:0007669"/>
    <property type="project" value="InterPro"/>
</dbReference>
<accession>H2YPX3</accession>
<evidence type="ECO:0000256" key="3">
    <source>
        <dbReference type="ARBA" id="ARBA00022552"/>
    </source>
</evidence>
<keyword evidence="7" id="KW-0539">Nucleus</keyword>
<keyword evidence="6" id="KW-0804">Transcription</keyword>
<evidence type="ECO:0000256" key="2">
    <source>
        <dbReference type="ARBA" id="ARBA00022517"/>
    </source>
</evidence>
<dbReference type="PANTHER" id="PTHR44215">
    <property type="entry name" value="WD REPEAT-CONTAINING PROTEIN 75"/>
    <property type="match status" value="1"/>
</dbReference>
<comment type="subcellular location">
    <subcellularLocation>
        <location evidence="1">Nucleus</location>
        <location evidence="1">Nucleolus</location>
    </subcellularLocation>
</comment>
<evidence type="ECO:0000313" key="8">
    <source>
        <dbReference type="Ensembl" id="ENSCSAVP00000007381.1"/>
    </source>
</evidence>
<evidence type="ECO:0000313" key="9">
    <source>
        <dbReference type="Proteomes" id="UP000007875"/>
    </source>
</evidence>
<keyword evidence="9" id="KW-1185">Reference proteome</keyword>
<dbReference type="HOGENOM" id="CLU_1365832_0_0_1"/>
<evidence type="ECO:0000256" key="6">
    <source>
        <dbReference type="ARBA" id="ARBA00023163"/>
    </source>
</evidence>
<dbReference type="GO" id="GO:0032040">
    <property type="term" value="C:small-subunit processome"/>
    <property type="evidence" value="ECO:0007669"/>
    <property type="project" value="InterPro"/>
</dbReference>
<keyword evidence="5" id="KW-0677">Repeat</keyword>
<reference evidence="8" key="2">
    <citation type="submission" date="2025-08" db="UniProtKB">
        <authorList>
            <consortium name="Ensembl"/>
        </authorList>
    </citation>
    <scope>IDENTIFICATION</scope>
</reference>
<dbReference type="Proteomes" id="UP000007875">
    <property type="component" value="Unassembled WGS sequence"/>
</dbReference>
<keyword evidence="4" id="KW-0853">WD repeat</keyword>
<keyword evidence="2" id="KW-0690">Ribosome biogenesis</keyword>
<dbReference type="AlphaFoldDB" id="H2YPX3"/>